<sequence length="228" mass="24103">MKKSFLVASLVACSLGASAQNEDYKHVVSVQSGVSLFSFFRGNITGSTQSSDTTVAFSSGRASTTPQINLAYDYGINHWFSVGGAVSFNKSLLQLNDVVYKKNENLGDVTLGVSRLTIGARALFHYGNANRLDMYSGVRLGIGIWGVSGSSSAVDGKMDEIFKEAGGGGLWRGIIGNKVGAGFAMPQVQVIVFGLRGYVTERIGLNGELGFGSPYFASVGINYRIGGL</sequence>
<evidence type="ECO:0000313" key="2">
    <source>
        <dbReference type="EMBL" id="MBB3838088.1"/>
    </source>
</evidence>
<dbReference type="RefSeq" id="WP_183973218.1">
    <property type="nucleotide sequence ID" value="NZ_JACIBY010000004.1"/>
</dbReference>
<protein>
    <recommendedName>
        <fullName evidence="4">Outer membrane protein beta-barrel domain-containing protein</fullName>
    </recommendedName>
</protein>
<evidence type="ECO:0000256" key="1">
    <source>
        <dbReference type="SAM" id="SignalP"/>
    </source>
</evidence>
<dbReference type="AlphaFoldDB" id="A0A7W5ZJP4"/>
<gene>
    <name evidence="2" type="ORF">FHS57_002093</name>
</gene>
<dbReference type="Proteomes" id="UP000541352">
    <property type="component" value="Unassembled WGS sequence"/>
</dbReference>
<name>A0A7W5ZJP4_9BACT</name>
<dbReference type="EMBL" id="JACIBY010000004">
    <property type="protein sequence ID" value="MBB3838088.1"/>
    <property type="molecule type" value="Genomic_DNA"/>
</dbReference>
<evidence type="ECO:0000313" key="3">
    <source>
        <dbReference type="Proteomes" id="UP000541352"/>
    </source>
</evidence>
<evidence type="ECO:0008006" key="4">
    <source>
        <dbReference type="Google" id="ProtNLM"/>
    </source>
</evidence>
<keyword evidence="1" id="KW-0732">Signal</keyword>
<reference evidence="2 3" key="1">
    <citation type="submission" date="2020-08" db="EMBL/GenBank/DDBJ databases">
        <title>Genomic Encyclopedia of Type Strains, Phase IV (KMG-IV): sequencing the most valuable type-strain genomes for metagenomic binning, comparative biology and taxonomic classification.</title>
        <authorList>
            <person name="Goeker M."/>
        </authorList>
    </citation>
    <scope>NUCLEOTIDE SEQUENCE [LARGE SCALE GENOMIC DNA]</scope>
    <source>
        <strain evidence="2 3">DSM 17976</strain>
    </source>
</reference>
<keyword evidence="3" id="KW-1185">Reference proteome</keyword>
<proteinExistence type="predicted"/>
<feature type="signal peptide" evidence="1">
    <location>
        <begin position="1"/>
        <end position="19"/>
    </location>
</feature>
<feature type="chain" id="PRO_5031272063" description="Outer membrane protein beta-barrel domain-containing protein" evidence="1">
    <location>
        <begin position="20"/>
        <end position="228"/>
    </location>
</feature>
<accession>A0A7W5ZJP4</accession>
<organism evidence="2 3">
    <name type="scientific">Runella defluvii</name>
    <dbReference type="NCBI Taxonomy" id="370973"/>
    <lineage>
        <taxon>Bacteria</taxon>
        <taxon>Pseudomonadati</taxon>
        <taxon>Bacteroidota</taxon>
        <taxon>Cytophagia</taxon>
        <taxon>Cytophagales</taxon>
        <taxon>Spirosomataceae</taxon>
        <taxon>Runella</taxon>
    </lineage>
</organism>
<comment type="caution">
    <text evidence="2">The sequence shown here is derived from an EMBL/GenBank/DDBJ whole genome shotgun (WGS) entry which is preliminary data.</text>
</comment>